<dbReference type="GO" id="GO:0008360">
    <property type="term" value="P:regulation of cell shape"/>
    <property type="evidence" value="ECO:0007669"/>
    <property type="project" value="UniProtKB-KW"/>
</dbReference>
<dbReference type="InterPro" id="IPR005311">
    <property type="entry name" value="PBP_dimer"/>
</dbReference>
<feature type="binding site" evidence="14">
    <location>
        <position position="385"/>
    </location>
    <ligand>
        <name>Zn(2+)</name>
        <dbReference type="ChEBI" id="CHEBI:29105"/>
    </ligand>
</feature>
<comment type="function">
    <text evidence="14">Catalyzes cross-linking of the peptidoglycan cell wall.</text>
</comment>
<dbReference type="InterPro" id="IPR012338">
    <property type="entry name" value="Beta-lactam/transpept-like"/>
</dbReference>
<feature type="binding site" evidence="14">
    <location>
        <position position="351"/>
    </location>
    <ligand>
        <name>Zn(2+)</name>
        <dbReference type="ChEBI" id="CHEBI:29105"/>
    </ligand>
</feature>
<dbReference type="RefSeq" id="WP_101895257.1">
    <property type="nucleotide sequence ID" value="NZ_CP022684.1"/>
</dbReference>
<dbReference type="Gene3D" id="3.40.710.10">
    <property type="entry name" value="DD-peptidase/beta-lactamase superfamily"/>
    <property type="match status" value="1"/>
</dbReference>
<feature type="domain" description="Penicillin-binding protein transpeptidase" evidence="15">
    <location>
        <begin position="268"/>
        <end position="604"/>
    </location>
</feature>
<evidence type="ECO:0000256" key="5">
    <source>
        <dbReference type="ARBA" id="ARBA00022645"/>
    </source>
</evidence>
<dbReference type="SUPFAM" id="SSF56519">
    <property type="entry name" value="Penicillin binding protein dimerisation domain"/>
    <property type="match status" value="1"/>
</dbReference>
<evidence type="ECO:0000256" key="3">
    <source>
        <dbReference type="ARBA" id="ARBA00022475"/>
    </source>
</evidence>
<keyword evidence="14" id="KW-0479">Metal-binding</keyword>
<organism evidence="17 18">
    <name type="scientific">Ketobacter alkanivorans</name>
    <dbReference type="NCBI Taxonomy" id="1917421"/>
    <lineage>
        <taxon>Bacteria</taxon>
        <taxon>Pseudomonadati</taxon>
        <taxon>Pseudomonadota</taxon>
        <taxon>Gammaproteobacteria</taxon>
        <taxon>Pseudomonadales</taxon>
        <taxon>Ketobacteraceae</taxon>
        <taxon>Ketobacter</taxon>
    </lineage>
</organism>
<dbReference type="HAMAP" id="MF_02081">
    <property type="entry name" value="MrdA_transpept"/>
    <property type="match status" value="1"/>
</dbReference>
<feature type="transmembrane region" description="Helical" evidence="14">
    <location>
        <begin position="21"/>
        <end position="41"/>
    </location>
</feature>
<keyword evidence="11 14" id="KW-1133">Transmembrane helix</keyword>
<comment type="similarity">
    <text evidence="14">Belongs to the transpeptidase family. MrdA subfamily.</text>
</comment>
<feature type="active site" description="Acyl-ester intermediate" evidence="14">
    <location>
        <position position="327"/>
    </location>
</feature>
<keyword evidence="7 14" id="KW-0812">Transmembrane</keyword>
<dbReference type="GO" id="GO:0071555">
    <property type="term" value="P:cell wall organization"/>
    <property type="evidence" value="ECO:0007669"/>
    <property type="project" value="UniProtKB-KW"/>
</dbReference>
<dbReference type="GO" id="GO:0009002">
    <property type="term" value="F:serine-type D-Ala-D-Ala carboxypeptidase activity"/>
    <property type="evidence" value="ECO:0007669"/>
    <property type="project" value="UniProtKB-UniRule"/>
</dbReference>
<keyword evidence="3 14" id="KW-1003">Cell membrane</keyword>
<accession>A0A2K9LNM2</accession>
<keyword evidence="8 14" id="KW-0378">Hydrolase</keyword>
<sequence length="626" mass="69068">MPKPITLKDHYRETRVFARRAVVSVFMVILLILALISRMVYLQILQYEKYSNLSDENRVSVEPIAPTRGLIVDRNGQLLADNRPNYSVSITKELCPDIDDTLQKLSRLVDISDSRQDEFKKRLSQRRRPFTPVAVKFKLSETEIAIIAVNQHLLPGVSLDANLVRHYPKAEALSHAIGYVGRINEAELKKLDATNYSATEHIGKTGIEAFYEDRLHGQVGFQTIETDARGRITKVLERTAPTPGENLQLFMDLPTQMAAVAALEGRRGAVVAIEPETGGILAFVSVPGFNSNLFVTGIDHASYDALQNSRARPLFNRALQGRYPPGSTIKPIVGLGGINTGATTWDYSIYDPGFYKLENDDRFYRDWKKWGHGVVNLHDAIVQSCDTYFYELAFKMGIDDIHDFMEPFGFGSKTNVDLVNEKGGLLPSRFWKKANRNMAWFPGETLITGIGQGYMLATPLQLSLSTAILANRGEKVQPRMVKAIGGIPLSTPDAGAPITLKNQANWERITDSMRDVVHSAKGTARGIAKGLEGYDIAGKTGTAQVLGIKQDEEYDAEKIAEWHRDHALFVGFAPVDKPKIAIAVLVENGGGGGSAAAPVARQVLDAYFQSLQQDADVPTTQAVQTP</sequence>
<dbReference type="SUPFAM" id="SSF56601">
    <property type="entry name" value="beta-lactamase/transpeptidase-like"/>
    <property type="match status" value="1"/>
</dbReference>
<dbReference type="KEGG" id="kak:Kalk_16235"/>
<evidence type="ECO:0000256" key="4">
    <source>
        <dbReference type="ARBA" id="ARBA00022519"/>
    </source>
</evidence>
<evidence type="ECO:0000256" key="7">
    <source>
        <dbReference type="ARBA" id="ARBA00022692"/>
    </source>
</evidence>
<keyword evidence="9 14" id="KW-0133">Cell shape</keyword>
<dbReference type="GO" id="GO:0071972">
    <property type="term" value="F:peptidoglycan L,D-transpeptidase activity"/>
    <property type="evidence" value="ECO:0007669"/>
    <property type="project" value="TreeGrafter"/>
</dbReference>
<dbReference type="GO" id="GO:0009252">
    <property type="term" value="P:peptidoglycan biosynthetic process"/>
    <property type="evidence" value="ECO:0007669"/>
    <property type="project" value="UniProtKB-UniRule"/>
</dbReference>
<comment type="pathway">
    <text evidence="14">Cell wall biogenesis; peptidoglycan biosynthesis.</text>
</comment>
<evidence type="ECO:0000259" key="16">
    <source>
        <dbReference type="Pfam" id="PF03717"/>
    </source>
</evidence>
<dbReference type="Pfam" id="PF00905">
    <property type="entry name" value="Transpeptidase"/>
    <property type="match status" value="1"/>
</dbReference>
<proteinExistence type="inferred from homology"/>
<comment type="cofactor">
    <cofactor evidence="14">
        <name>Zn(2+)</name>
        <dbReference type="ChEBI" id="CHEBI:29105"/>
    </cofactor>
    <text evidence="14">Binds one Zn(2+) ion per subunit.</text>
</comment>
<evidence type="ECO:0000256" key="8">
    <source>
        <dbReference type="ARBA" id="ARBA00022801"/>
    </source>
</evidence>
<dbReference type="PANTHER" id="PTHR30627">
    <property type="entry name" value="PEPTIDOGLYCAN D,D-TRANSPEPTIDASE"/>
    <property type="match status" value="1"/>
</dbReference>
<evidence type="ECO:0000313" key="18">
    <source>
        <dbReference type="Proteomes" id="UP000235116"/>
    </source>
</evidence>
<dbReference type="UniPathway" id="UPA00219"/>
<dbReference type="EMBL" id="CP022684">
    <property type="protein sequence ID" value="AUM13882.1"/>
    <property type="molecule type" value="Genomic_DNA"/>
</dbReference>
<name>A0A2K9LNM2_9GAMM</name>
<dbReference type="AlphaFoldDB" id="A0A2K9LNM2"/>
<dbReference type="Gene3D" id="3.90.1310.10">
    <property type="entry name" value="Penicillin-binding protein 2a (Domain 2)"/>
    <property type="match status" value="1"/>
</dbReference>
<dbReference type="InterPro" id="IPR036138">
    <property type="entry name" value="PBP_dimer_sf"/>
</dbReference>
<dbReference type="GO" id="GO:0008270">
    <property type="term" value="F:zinc ion binding"/>
    <property type="evidence" value="ECO:0007669"/>
    <property type="project" value="UniProtKB-UniRule"/>
</dbReference>
<keyword evidence="13 14" id="KW-0961">Cell wall biogenesis/degradation</keyword>
<evidence type="ECO:0000256" key="13">
    <source>
        <dbReference type="ARBA" id="ARBA00023316"/>
    </source>
</evidence>
<evidence type="ECO:0000313" key="17">
    <source>
        <dbReference type="EMBL" id="AUM13882.1"/>
    </source>
</evidence>
<dbReference type="InterPro" id="IPR017790">
    <property type="entry name" value="Penicillin-binding_protein_2"/>
</dbReference>
<dbReference type="NCBIfam" id="TIGR03423">
    <property type="entry name" value="pbp2_mrdA"/>
    <property type="match status" value="1"/>
</dbReference>
<dbReference type="Pfam" id="PF03717">
    <property type="entry name" value="PBP_dimer"/>
    <property type="match status" value="1"/>
</dbReference>
<comment type="catalytic activity">
    <reaction evidence="14">
        <text>Preferential cleavage: (Ac)2-L-Lys-D-Ala-|-D-Ala. Also transpeptidation of peptidyl-alanyl moieties that are N-acyl substituents of D-alanine.</text>
        <dbReference type="EC" id="3.4.16.4"/>
    </reaction>
</comment>
<evidence type="ECO:0000256" key="9">
    <source>
        <dbReference type="ARBA" id="ARBA00022960"/>
    </source>
</evidence>
<keyword evidence="14" id="KW-0862">Zinc</keyword>
<feature type="binding site" evidence="14">
    <location>
        <position position="372"/>
    </location>
    <ligand>
        <name>Zn(2+)</name>
        <dbReference type="ChEBI" id="CHEBI:29105"/>
    </ligand>
</feature>
<reference evidence="18" key="1">
    <citation type="submission" date="2017-08" db="EMBL/GenBank/DDBJ databases">
        <title>Direct submision.</title>
        <authorList>
            <person name="Kim S.-J."/>
            <person name="Rhee S.-K."/>
        </authorList>
    </citation>
    <scope>NUCLEOTIDE SEQUENCE [LARGE SCALE GENOMIC DNA]</scope>
    <source>
        <strain evidence="18">GI5</strain>
    </source>
</reference>
<keyword evidence="6 14" id="KW-0645">Protease</keyword>
<evidence type="ECO:0000256" key="12">
    <source>
        <dbReference type="ARBA" id="ARBA00023136"/>
    </source>
</evidence>
<dbReference type="Proteomes" id="UP000235116">
    <property type="component" value="Chromosome"/>
</dbReference>
<dbReference type="EC" id="3.4.16.4" evidence="14"/>
<evidence type="ECO:0000256" key="14">
    <source>
        <dbReference type="HAMAP-Rule" id="MF_02081"/>
    </source>
</evidence>
<keyword evidence="10 14" id="KW-0573">Peptidoglycan synthesis</keyword>
<dbReference type="GO" id="GO:0006508">
    <property type="term" value="P:proteolysis"/>
    <property type="evidence" value="ECO:0007669"/>
    <property type="project" value="UniProtKB-KW"/>
</dbReference>
<keyword evidence="18" id="KW-1185">Reference proteome</keyword>
<feature type="binding site" evidence="14">
    <location>
        <position position="366"/>
    </location>
    <ligand>
        <name>Zn(2+)</name>
        <dbReference type="ChEBI" id="CHEBI:29105"/>
    </ligand>
</feature>
<evidence type="ECO:0000256" key="2">
    <source>
        <dbReference type="ARBA" id="ARBA00004236"/>
    </source>
</evidence>
<feature type="domain" description="Penicillin-binding protein dimerisation" evidence="16">
    <location>
        <begin position="64"/>
        <end position="235"/>
    </location>
</feature>
<dbReference type="GO" id="GO:0005886">
    <property type="term" value="C:plasma membrane"/>
    <property type="evidence" value="ECO:0007669"/>
    <property type="project" value="UniProtKB-SubCell"/>
</dbReference>
<evidence type="ECO:0000259" key="15">
    <source>
        <dbReference type="Pfam" id="PF00905"/>
    </source>
</evidence>
<dbReference type="PANTHER" id="PTHR30627:SF2">
    <property type="entry name" value="PEPTIDOGLYCAN D,D-TRANSPEPTIDASE MRDA"/>
    <property type="match status" value="1"/>
</dbReference>
<dbReference type="Gene3D" id="3.30.1390.30">
    <property type="entry name" value="Penicillin-binding protein 2a, domain 3"/>
    <property type="match status" value="1"/>
</dbReference>
<dbReference type="OrthoDB" id="9766847at2"/>
<keyword evidence="5 14" id="KW-0121">Carboxypeptidase</keyword>
<dbReference type="GO" id="GO:0008658">
    <property type="term" value="F:penicillin binding"/>
    <property type="evidence" value="ECO:0007669"/>
    <property type="project" value="UniProtKB-UniRule"/>
</dbReference>
<evidence type="ECO:0000256" key="6">
    <source>
        <dbReference type="ARBA" id="ARBA00022670"/>
    </source>
</evidence>
<protein>
    <recommendedName>
        <fullName evidence="14">Peptidoglycan D,D-transpeptidase MrdA</fullName>
        <ecNumber evidence="14">3.4.16.4</ecNumber>
    </recommendedName>
    <alternativeName>
        <fullName evidence="14">Penicillin-binding protein 2</fullName>
        <shortName evidence="14">PBP-2</shortName>
    </alternativeName>
</protein>
<evidence type="ECO:0000256" key="10">
    <source>
        <dbReference type="ARBA" id="ARBA00022984"/>
    </source>
</evidence>
<keyword evidence="12 14" id="KW-0472">Membrane</keyword>
<dbReference type="InterPro" id="IPR001460">
    <property type="entry name" value="PCN-bd_Tpept"/>
</dbReference>
<gene>
    <name evidence="14 17" type="primary">mrdA</name>
    <name evidence="17" type="ORF">Kalk_16235</name>
</gene>
<evidence type="ECO:0000256" key="11">
    <source>
        <dbReference type="ARBA" id="ARBA00022989"/>
    </source>
</evidence>
<evidence type="ECO:0000256" key="1">
    <source>
        <dbReference type="ARBA" id="ARBA00004167"/>
    </source>
</evidence>
<keyword evidence="4 14" id="KW-0997">Cell inner membrane</keyword>
<dbReference type="InterPro" id="IPR050515">
    <property type="entry name" value="Beta-lactam/transpept"/>
</dbReference>
<comment type="subcellular location">
    <subcellularLocation>
        <location evidence="14">Cell inner membrane</location>
        <topology evidence="14">Single-pass membrane protein</topology>
    </subcellularLocation>
    <subcellularLocation>
        <location evidence="2">Cell membrane</location>
    </subcellularLocation>
    <subcellularLocation>
        <location evidence="1">Membrane</location>
        <topology evidence="1">Single-pass membrane protein</topology>
    </subcellularLocation>
</comment>